<evidence type="ECO:0000313" key="5">
    <source>
        <dbReference type="Proteomes" id="UP001238450"/>
    </source>
</evidence>
<dbReference type="PANTHER" id="PTHR34217">
    <property type="entry name" value="METAL-DEPENDENT CARBOXYPEPTIDASE"/>
    <property type="match status" value="1"/>
</dbReference>
<evidence type="ECO:0000313" key="4">
    <source>
        <dbReference type="EMBL" id="MDQ0416052.1"/>
    </source>
</evidence>
<comment type="function">
    <text evidence="1">Broad specificity carboxypetidase that releases amino acids sequentially from the C-terminus, including neutral, aromatic, polar and basic residues.</text>
</comment>
<keyword evidence="5" id="KW-1185">Reference proteome</keyword>
<dbReference type="EC" id="3.4.17.19" evidence="1"/>
<keyword evidence="2" id="KW-0862">Zinc</keyword>
<dbReference type="GO" id="GO:0046872">
    <property type="term" value="F:metal ion binding"/>
    <property type="evidence" value="ECO:0007669"/>
    <property type="project" value="UniProtKB-KW"/>
</dbReference>
<keyword evidence="1 2" id="KW-0479">Metal-binding</keyword>
<feature type="active site" description="Proton donor/acceptor" evidence="3">
    <location>
        <position position="264"/>
    </location>
</feature>
<feature type="binding site" evidence="2">
    <location>
        <position position="267"/>
    </location>
    <ligand>
        <name>Zn(2+)</name>
        <dbReference type="ChEBI" id="CHEBI:29105"/>
        <note>catalytic</note>
    </ligand>
</feature>
<evidence type="ECO:0000256" key="1">
    <source>
        <dbReference type="PIRNR" id="PIRNR006615"/>
    </source>
</evidence>
<comment type="cofactor">
    <cofactor evidence="2">
        <name>Zn(2+)</name>
        <dbReference type="ChEBI" id="CHEBI:29105"/>
    </cofactor>
    <text evidence="2">Binds 1 zinc ion per subunit.</text>
</comment>
<dbReference type="InterPro" id="IPR001333">
    <property type="entry name" value="Peptidase_M32_Taq"/>
</dbReference>
<name>A0AAJ1WP03_9BACL</name>
<dbReference type="EMBL" id="JAUSUV010000001">
    <property type="protein sequence ID" value="MDQ0416052.1"/>
    <property type="molecule type" value="Genomic_DNA"/>
</dbReference>
<evidence type="ECO:0000256" key="2">
    <source>
        <dbReference type="PIRSR" id="PIRSR006615-1"/>
    </source>
</evidence>
<evidence type="ECO:0000256" key="3">
    <source>
        <dbReference type="PIRSR" id="PIRSR006615-2"/>
    </source>
</evidence>
<keyword evidence="1" id="KW-0645">Protease</keyword>
<dbReference type="CDD" id="cd06460">
    <property type="entry name" value="M32_Taq"/>
    <property type="match status" value="1"/>
</dbReference>
<feature type="binding site" evidence="2">
    <location>
        <position position="293"/>
    </location>
    <ligand>
        <name>Zn(2+)</name>
        <dbReference type="ChEBI" id="CHEBI:29105"/>
        <note>catalytic</note>
    </ligand>
</feature>
<gene>
    <name evidence="4" type="ORF">J2Z48_000210</name>
</gene>
<protein>
    <recommendedName>
        <fullName evidence="1">Metal-dependent carboxypeptidase</fullName>
        <ecNumber evidence="1">3.4.17.19</ecNumber>
    </recommendedName>
</protein>
<dbReference type="GO" id="GO:0006508">
    <property type="term" value="P:proteolysis"/>
    <property type="evidence" value="ECO:0007669"/>
    <property type="project" value="UniProtKB-UniRule"/>
</dbReference>
<dbReference type="PANTHER" id="PTHR34217:SF1">
    <property type="entry name" value="CARBOXYPEPTIDASE 1"/>
    <property type="match status" value="1"/>
</dbReference>
<comment type="caution">
    <text evidence="4">The sequence shown here is derived from an EMBL/GenBank/DDBJ whole genome shotgun (WGS) entry which is preliminary data.</text>
</comment>
<dbReference type="PROSITE" id="PS52034">
    <property type="entry name" value="PEPTIDASE_M32"/>
    <property type="match status" value="1"/>
</dbReference>
<sequence>MNEKLKALRARLQEIYHLHSAKAILEWDQGTFMPNLGAESRGNQLAVLAGLHHQRQTDPELGRLLDELSVQAESLPYDSDEAALIRVAKQDYDTETKVSPEFVAEFVAHTAKTYSAWVKARKQDDFSIVQPHLEKTLELSRRYAEFFEYEHVADPLIARNDYGMTVGTIRPLFSQLRDALVPMVEAITSKDHTGAFTTKKHYPADKQIEFGKNVITRLGFDWERGRQDYAPHPFMTKFAHNDIRITTRVNESYLGEALFSSIHETGHALYEFGINEAYEGTPLHHGTSSGVHESQSRLWENIVGRSYEFWTFFYPQLQATFPEQLKDVSLDEFYCETNKVSRSLIRTDADEVTYNLHVIIRFDLETQMLEGNLKVKDLPEAWRARYQSDLGISSPTNANGVLQDIHWYFDHIGGLFQGYTLGNILSSQFFAAAEKAIPNVREMMKQGDFEQLHTFLQTNIYTHGRKYTTDELVKRVTGQALSIDPYVEYLQNKFSMIYPQLRK</sequence>
<comment type="similarity">
    <text evidence="1">Belongs to the peptidase M32 family.</text>
</comment>
<dbReference type="SUPFAM" id="SSF55486">
    <property type="entry name" value="Metalloproteases ('zincins'), catalytic domain"/>
    <property type="match status" value="1"/>
</dbReference>
<dbReference type="RefSeq" id="WP_307250142.1">
    <property type="nucleotide sequence ID" value="NZ_JAUSUV010000001.1"/>
</dbReference>
<keyword evidence="1 4" id="KW-0121">Carboxypeptidase</keyword>
<keyword evidence="1 4" id="KW-0378">Hydrolase</keyword>
<keyword evidence="1" id="KW-0482">Metalloprotease</keyword>
<comment type="catalytic activity">
    <reaction evidence="1">
        <text>Release of a C-terminal amino acid with broad specificity, except for -Pro.</text>
        <dbReference type="EC" id="3.4.17.19"/>
    </reaction>
</comment>
<dbReference type="Pfam" id="PF02074">
    <property type="entry name" value="Peptidase_M32"/>
    <property type="match status" value="1"/>
</dbReference>
<dbReference type="PRINTS" id="PR00998">
    <property type="entry name" value="CRBOXYPTASET"/>
</dbReference>
<dbReference type="Gene3D" id="1.10.1370.30">
    <property type="match status" value="1"/>
</dbReference>
<reference evidence="4 5" key="1">
    <citation type="submission" date="2023-07" db="EMBL/GenBank/DDBJ databases">
        <title>Genomic Encyclopedia of Type Strains, Phase IV (KMG-IV): sequencing the most valuable type-strain genomes for metagenomic binning, comparative biology and taxonomic classification.</title>
        <authorList>
            <person name="Goeker M."/>
        </authorList>
    </citation>
    <scope>NUCLEOTIDE SEQUENCE [LARGE SCALE GENOMIC DNA]</scope>
    <source>
        <strain evidence="4 5">DSM 46876</strain>
    </source>
</reference>
<dbReference type="AlphaFoldDB" id="A0AAJ1WP03"/>
<dbReference type="Proteomes" id="UP001238450">
    <property type="component" value="Unassembled WGS sequence"/>
</dbReference>
<feature type="binding site" evidence="2">
    <location>
        <position position="263"/>
    </location>
    <ligand>
        <name>Zn(2+)</name>
        <dbReference type="ChEBI" id="CHEBI:29105"/>
        <note>catalytic</note>
    </ligand>
</feature>
<dbReference type="GO" id="GO:0004181">
    <property type="term" value="F:metallocarboxypeptidase activity"/>
    <property type="evidence" value="ECO:0007669"/>
    <property type="project" value="UniProtKB-UniRule"/>
</dbReference>
<accession>A0AAJ1WP03</accession>
<proteinExistence type="inferred from homology"/>
<dbReference type="PIRSF" id="PIRSF006615">
    <property type="entry name" value="Zn_crbxpep_Taq"/>
    <property type="match status" value="1"/>
</dbReference>
<organism evidence="4 5">
    <name type="scientific">Croceifilum oryzae</name>
    <dbReference type="NCBI Taxonomy" id="1553429"/>
    <lineage>
        <taxon>Bacteria</taxon>
        <taxon>Bacillati</taxon>
        <taxon>Bacillota</taxon>
        <taxon>Bacilli</taxon>
        <taxon>Bacillales</taxon>
        <taxon>Thermoactinomycetaceae</taxon>
        <taxon>Croceifilum</taxon>
    </lineage>
</organism>